<evidence type="ECO:0000259" key="11">
    <source>
        <dbReference type="Pfam" id="PF00056"/>
    </source>
</evidence>
<organism evidence="13 14">
    <name type="scientific">Sutterella megalosphaeroides</name>
    <dbReference type="NCBI Taxonomy" id="2494234"/>
    <lineage>
        <taxon>Bacteria</taxon>
        <taxon>Pseudomonadati</taxon>
        <taxon>Pseudomonadota</taxon>
        <taxon>Betaproteobacteria</taxon>
        <taxon>Burkholderiales</taxon>
        <taxon>Sutterellaceae</taxon>
        <taxon>Sutterella</taxon>
    </lineage>
</organism>
<dbReference type="GO" id="GO:0006108">
    <property type="term" value="P:malate metabolic process"/>
    <property type="evidence" value="ECO:0007669"/>
    <property type="project" value="InterPro"/>
</dbReference>
<dbReference type="Proteomes" id="UP000271003">
    <property type="component" value="Chromosome"/>
</dbReference>
<evidence type="ECO:0000256" key="5">
    <source>
        <dbReference type="ARBA" id="ARBA00023002"/>
    </source>
</evidence>
<dbReference type="FunFam" id="3.90.110.10:FF:000002">
    <property type="entry name" value="Malate dehydrogenase"/>
    <property type="match status" value="1"/>
</dbReference>
<dbReference type="Gene3D" id="3.40.50.720">
    <property type="entry name" value="NAD(P)-binding Rossmann-like Domain"/>
    <property type="match status" value="1"/>
</dbReference>
<dbReference type="PANTHER" id="PTHR23382">
    <property type="entry name" value="MALATE DEHYDROGENASE"/>
    <property type="match status" value="1"/>
</dbReference>
<gene>
    <name evidence="13" type="primary">mdh_2</name>
    <name evidence="7" type="synonym">mdh</name>
    <name evidence="13" type="ORF">SUTMEG_18370</name>
</gene>
<comment type="catalytic activity">
    <reaction evidence="7">
        <text>(S)-malate + NAD(+) = oxaloacetate + NADH + H(+)</text>
        <dbReference type="Rhea" id="RHEA:21432"/>
        <dbReference type="ChEBI" id="CHEBI:15378"/>
        <dbReference type="ChEBI" id="CHEBI:15589"/>
        <dbReference type="ChEBI" id="CHEBI:16452"/>
        <dbReference type="ChEBI" id="CHEBI:57540"/>
        <dbReference type="ChEBI" id="CHEBI:57945"/>
        <dbReference type="EC" id="1.1.1.37"/>
    </reaction>
</comment>
<keyword evidence="14" id="KW-1185">Reference proteome</keyword>
<feature type="domain" description="Lactate/malate dehydrogenase C-terminal" evidence="12">
    <location>
        <begin position="159"/>
        <end position="321"/>
    </location>
</feature>
<evidence type="ECO:0000256" key="3">
    <source>
        <dbReference type="ARBA" id="ARBA00012995"/>
    </source>
</evidence>
<evidence type="ECO:0000256" key="4">
    <source>
        <dbReference type="ARBA" id="ARBA00022532"/>
    </source>
</evidence>
<evidence type="ECO:0000259" key="12">
    <source>
        <dbReference type="Pfam" id="PF02866"/>
    </source>
</evidence>
<feature type="domain" description="Lactate/malate dehydrogenase N-terminal" evidence="11">
    <location>
        <begin position="7"/>
        <end position="154"/>
    </location>
</feature>
<feature type="binding site" evidence="7 9">
    <location>
        <position position="94"/>
    </location>
    <ligand>
        <name>substrate</name>
    </ligand>
</feature>
<feature type="binding site" evidence="7 9">
    <location>
        <position position="133"/>
    </location>
    <ligand>
        <name>substrate</name>
    </ligand>
</feature>
<evidence type="ECO:0000313" key="14">
    <source>
        <dbReference type="Proteomes" id="UP000271003"/>
    </source>
</evidence>
<name>A0A2Z6IGR1_9BURK</name>
<evidence type="ECO:0000256" key="2">
    <source>
        <dbReference type="ARBA" id="ARBA00009613"/>
    </source>
</evidence>
<feature type="binding site" evidence="7 10">
    <location>
        <begin position="131"/>
        <end position="133"/>
    </location>
    <ligand>
        <name>NAD(+)</name>
        <dbReference type="ChEBI" id="CHEBI:57540"/>
    </ligand>
</feature>
<sequence>MKPPVCVTVTGPAGQIGYAAVFRIAAGAMLGHDQPVHLRLLERDNPTSRSSLKGLMMELADCAFPLLAGMSSTTDPKEAFRDADYALLFGARPRGPGMERADLLQANAAIFREHGKALDAVAKRSVKVLVVGNPCNTNAAIAAKSAPSLSSKCFSALLRLDQNRARAMLAEKTGAPVHQVHQVTVWGNHSPTMFPDLTHARINGMRALDLVEPDWVENDFIPTVARRGSAVLQARGASSAASAAAAAIDHMRDWALGSAGEWVTMGVPSDGSYGIPEGLVFGFPCVCRGGDYEIIQGIGLDDDARMRLDRTKEELLGELEAVRPILER</sequence>
<dbReference type="GO" id="GO:0006099">
    <property type="term" value="P:tricarboxylic acid cycle"/>
    <property type="evidence" value="ECO:0007669"/>
    <property type="project" value="UniProtKB-UniRule"/>
</dbReference>
<dbReference type="CDD" id="cd01338">
    <property type="entry name" value="MDH_chloroplast-like"/>
    <property type="match status" value="1"/>
</dbReference>
<keyword evidence="5 7" id="KW-0560">Oxidoreductase</keyword>
<evidence type="ECO:0000256" key="10">
    <source>
        <dbReference type="PIRSR" id="PIRSR000102-3"/>
    </source>
</evidence>
<comment type="function">
    <text evidence="1 7">Catalyzes the reversible oxidation of malate to oxaloacetate.</text>
</comment>
<dbReference type="PIRSF" id="PIRSF000102">
    <property type="entry name" value="Lac_mal_DH"/>
    <property type="match status" value="1"/>
</dbReference>
<keyword evidence="6 7" id="KW-0520">NAD</keyword>
<evidence type="ECO:0000256" key="8">
    <source>
        <dbReference type="PIRSR" id="PIRSR000102-1"/>
    </source>
</evidence>
<dbReference type="NCBIfam" id="TIGR01759">
    <property type="entry name" value="MalateDH-SF1"/>
    <property type="match status" value="1"/>
</dbReference>
<comment type="similarity">
    <text evidence="2 7">Belongs to the LDH/MDH superfamily. MDH type 2 family.</text>
</comment>
<dbReference type="AlphaFoldDB" id="A0A2Z6IGR1"/>
<dbReference type="RefSeq" id="WP_120177501.1">
    <property type="nucleotide sequence ID" value="NZ_AP018786.1"/>
</dbReference>
<dbReference type="InterPro" id="IPR022383">
    <property type="entry name" value="Lactate/malate_DH_C"/>
</dbReference>
<dbReference type="KEGG" id="sutt:SUTMEG_18370"/>
<dbReference type="Pfam" id="PF02866">
    <property type="entry name" value="Ldh_1_C"/>
    <property type="match status" value="1"/>
</dbReference>
<feature type="binding site" evidence="7 9">
    <location>
        <position position="164"/>
    </location>
    <ligand>
        <name>substrate</name>
    </ligand>
</feature>
<reference evidence="13 14" key="1">
    <citation type="journal article" date="2018" name="Int. J. Syst. Evol. Microbiol.">
        <title>Mesosutterella multiformis gen. nov., sp. nov., a member of the family Sutterellaceae and Sutterella megalosphaeroides sp. nov., isolated from human faeces.</title>
        <authorList>
            <person name="Sakamoto M."/>
            <person name="Ikeyama N."/>
            <person name="Kunihiro T."/>
            <person name="Iino T."/>
            <person name="Yuki M."/>
            <person name="Ohkuma M."/>
        </authorList>
    </citation>
    <scope>NUCLEOTIDE SEQUENCE [LARGE SCALE GENOMIC DNA]</scope>
    <source>
        <strain evidence="13 14">6FBBBH3</strain>
    </source>
</reference>
<feature type="binding site" evidence="7 9">
    <location>
        <position position="100"/>
    </location>
    <ligand>
        <name>substrate</name>
    </ligand>
</feature>
<dbReference type="EMBL" id="AP018786">
    <property type="protein sequence ID" value="BBF23946.1"/>
    <property type="molecule type" value="Genomic_DNA"/>
</dbReference>
<accession>A0A2Z6IGR1</accession>
<dbReference type="Gene3D" id="3.90.110.10">
    <property type="entry name" value="Lactate dehydrogenase/glycoside hydrolase, family 4, C-terminal"/>
    <property type="match status" value="1"/>
</dbReference>
<dbReference type="NCBIfam" id="NF003916">
    <property type="entry name" value="PRK05442.1"/>
    <property type="match status" value="1"/>
</dbReference>
<comment type="caution">
    <text evidence="7">Lacks conserved residue(s) required for the propagation of feature annotation.</text>
</comment>
<feature type="binding site" evidence="7 10">
    <location>
        <position position="107"/>
    </location>
    <ligand>
        <name>NAD(+)</name>
        <dbReference type="ChEBI" id="CHEBI:57540"/>
    </ligand>
</feature>
<evidence type="ECO:0000256" key="7">
    <source>
        <dbReference type="HAMAP-Rule" id="MF_01517"/>
    </source>
</evidence>
<dbReference type="OrthoDB" id="9802969at2"/>
<dbReference type="EC" id="1.1.1.37" evidence="3 7"/>
<evidence type="ECO:0000256" key="6">
    <source>
        <dbReference type="ARBA" id="ARBA00023027"/>
    </source>
</evidence>
<proteinExistence type="inferred from homology"/>
<protein>
    <recommendedName>
        <fullName evidence="3 7">Malate dehydrogenase</fullName>
        <ecNumber evidence="3 7">1.1.1.37</ecNumber>
    </recommendedName>
</protein>
<dbReference type="InterPro" id="IPR001236">
    <property type="entry name" value="Lactate/malate_DH_N"/>
</dbReference>
<dbReference type="InterPro" id="IPR036291">
    <property type="entry name" value="NAD(P)-bd_dom_sf"/>
</dbReference>
<keyword evidence="4 7" id="KW-0816">Tricarboxylic acid cycle</keyword>
<dbReference type="InterPro" id="IPR010945">
    <property type="entry name" value="Malate_DH_type2"/>
</dbReference>
<dbReference type="InterPro" id="IPR015955">
    <property type="entry name" value="Lactate_DH/Glyco_Ohase_4_C"/>
</dbReference>
<dbReference type="GO" id="GO:0030060">
    <property type="term" value="F:L-malate dehydrogenase (NAD+) activity"/>
    <property type="evidence" value="ECO:0007669"/>
    <property type="project" value="UniProtKB-UniRule"/>
</dbReference>
<feature type="active site" description="Proton acceptor" evidence="7 8">
    <location>
        <position position="189"/>
    </location>
</feature>
<dbReference type="FunFam" id="3.40.50.720:FF:000010">
    <property type="entry name" value="Malate dehydrogenase"/>
    <property type="match status" value="1"/>
</dbReference>
<dbReference type="Pfam" id="PF00056">
    <property type="entry name" value="Ldh_1_N"/>
    <property type="match status" value="1"/>
</dbReference>
<evidence type="ECO:0000256" key="1">
    <source>
        <dbReference type="ARBA" id="ARBA00003966"/>
    </source>
</evidence>
<feature type="binding site" evidence="10">
    <location>
        <begin position="11"/>
        <end position="17"/>
    </location>
    <ligand>
        <name>NAD(+)</name>
        <dbReference type="ChEBI" id="CHEBI:57540"/>
    </ligand>
</feature>
<dbReference type="SUPFAM" id="SSF51735">
    <property type="entry name" value="NAD(P)-binding Rossmann-fold domains"/>
    <property type="match status" value="1"/>
</dbReference>
<evidence type="ECO:0000256" key="9">
    <source>
        <dbReference type="PIRSR" id="PIRSR000102-2"/>
    </source>
</evidence>
<dbReference type="InterPro" id="IPR001557">
    <property type="entry name" value="L-lactate/malate_DH"/>
</dbReference>
<dbReference type="SUPFAM" id="SSF56327">
    <property type="entry name" value="LDH C-terminal domain-like"/>
    <property type="match status" value="1"/>
</dbReference>
<evidence type="ECO:0000313" key="13">
    <source>
        <dbReference type="EMBL" id="BBF23946.1"/>
    </source>
</evidence>
<dbReference type="HAMAP" id="MF_01517">
    <property type="entry name" value="Malate_dehydrog_2"/>
    <property type="match status" value="1"/>
</dbReference>